<evidence type="ECO:0000313" key="3">
    <source>
        <dbReference type="EMBL" id="MCA9726770.1"/>
    </source>
</evidence>
<dbReference type="InterPro" id="IPR002938">
    <property type="entry name" value="FAD-bd"/>
</dbReference>
<dbReference type="GO" id="GO:0003959">
    <property type="term" value="F:NADPH dehydrogenase activity"/>
    <property type="evidence" value="ECO:0007669"/>
    <property type="project" value="InterPro"/>
</dbReference>
<sequence>MGGGPGGMYLAILLKARNPKHRVTIYERERPHETFGFGVVFSDATMGNLELADAESYHRITERFFHWDDIHIHLRGQILRSTGHGFAGLSRQGLLDILADRCRSLGVKLTYQDEVQSTDRFGSADLIVIADGLNSRSRDERRERFGTSIDLRPNRFVWLGTTRPFSAFSFFFEENEHGLWRAHAYQYENGHSTFIVEATEETFVSSGLSEADEEATVAYCERVFAEALQGHPLLRNKSVWRRFPTVRNERWYDGNRVLLGDAVHTAHFSVGSGTKLALEDAIALADALDGHEALEDVLQAYQEERKPAAASLQRAAQASLEWFENTERYLDTEPIQFGFSLLTRSLRITHEELKVRDPEYVKSVDRWFARSAAVQAGVDPAVSATAPPPPPLFTPFRLRDLLLENRVVVSAMCQYSAEDGRPDDWHLVHLGSRAVGGAGLVMTEMTDVSADGRITYGCAGMYDPRHIGDWKRIVDFVHRHTRAKIGMQLAHAGRKGATKLSWEGGDEPLPEGEWPLFAPSPLPYLPYGQVPRPMTRADMDRVTEDFVRSAQWAQEAGFDLLEIHLAHGYLLSTFISPLTNRRTDEYGGSLENRMRFPLEIFDAVRSVWPDRKPISVRISATDWAPGGVAPEDSVEVAELLKAHGCDLVDVSAGQVVSDAKPIYGRLFQTPFADRIRHDVGIPTMAVGAISSYSDVNTILAAGRADLCAIARMHLWDPYWTRHAAFELGYPLPWPDPYHVLDRYRPRWQ</sequence>
<dbReference type="GO" id="GO:0010181">
    <property type="term" value="F:FMN binding"/>
    <property type="evidence" value="ECO:0007669"/>
    <property type="project" value="InterPro"/>
</dbReference>
<dbReference type="GO" id="GO:0050661">
    <property type="term" value="F:NADP binding"/>
    <property type="evidence" value="ECO:0007669"/>
    <property type="project" value="InterPro"/>
</dbReference>
<dbReference type="PANTHER" id="PTHR43303:SF3">
    <property type="entry name" value="BLR3436 PROTEIN"/>
    <property type="match status" value="1"/>
</dbReference>
<gene>
    <name evidence="3" type="ORF">KC729_03740</name>
</gene>
<dbReference type="SUPFAM" id="SSF51905">
    <property type="entry name" value="FAD/NAD(P)-binding domain"/>
    <property type="match status" value="1"/>
</dbReference>
<dbReference type="Pfam" id="PF01494">
    <property type="entry name" value="FAD_binding_3"/>
    <property type="match status" value="1"/>
</dbReference>
<dbReference type="Gene3D" id="3.20.20.70">
    <property type="entry name" value="Aldolase class I"/>
    <property type="match status" value="1"/>
</dbReference>
<comment type="caution">
    <text evidence="3">The sequence shown here is derived from an EMBL/GenBank/DDBJ whole genome shotgun (WGS) entry which is preliminary data.</text>
</comment>
<dbReference type="Gene3D" id="3.30.9.20">
    <property type="match status" value="1"/>
</dbReference>
<dbReference type="Pfam" id="PF00724">
    <property type="entry name" value="Oxidored_FMN"/>
    <property type="match status" value="1"/>
</dbReference>
<accession>A0A956LYW1</accession>
<dbReference type="CDD" id="cd02932">
    <property type="entry name" value="OYE_YqiM_FMN"/>
    <property type="match status" value="1"/>
</dbReference>
<dbReference type="EMBL" id="JAGQHR010000065">
    <property type="protein sequence ID" value="MCA9726770.1"/>
    <property type="molecule type" value="Genomic_DNA"/>
</dbReference>
<dbReference type="SUPFAM" id="SSF51395">
    <property type="entry name" value="FMN-linked oxidoreductases"/>
    <property type="match status" value="1"/>
</dbReference>
<reference evidence="3" key="1">
    <citation type="submission" date="2020-04" db="EMBL/GenBank/DDBJ databases">
        <authorList>
            <person name="Zhang T."/>
        </authorList>
    </citation>
    <scope>NUCLEOTIDE SEQUENCE</scope>
    <source>
        <strain evidence="3">HKST-UBA01</strain>
    </source>
</reference>
<organism evidence="3 4">
    <name type="scientific">Eiseniibacteriota bacterium</name>
    <dbReference type="NCBI Taxonomy" id="2212470"/>
    <lineage>
        <taxon>Bacteria</taxon>
        <taxon>Candidatus Eiseniibacteriota</taxon>
    </lineage>
</organism>
<dbReference type="Gene3D" id="3.50.50.60">
    <property type="entry name" value="FAD/NAD(P)-binding domain"/>
    <property type="match status" value="1"/>
</dbReference>
<proteinExistence type="predicted"/>
<protein>
    <submittedName>
        <fullName evidence="3">Bifunctional salicylyl-CoA 5-hydroxylase/oxidoreductase</fullName>
    </submittedName>
</protein>
<dbReference type="PANTHER" id="PTHR43303">
    <property type="entry name" value="NADPH DEHYDROGENASE C23G7.10C-RELATED"/>
    <property type="match status" value="1"/>
</dbReference>
<dbReference type="AlphaFoldDB" id="A0A956LYW1"/>
<evidence type="ECO:0000259" key="1">
    <source>
        <dbReference type="Pfam" id="PF00724"/>
    </source>
</evidence>
<dbReference type="InterPro" id="IPR013785">
    <property type="entry name" value="Aldolase_TIM"/>
</dbReference>
<dbReference type="InterPro" id="IPR001155">
    <property type="entry name" value="OxRdtase_FMN_N"/>
</dbReference>
<reference evidence="3" key="2">
    <citation type="journal article" date="2021" name="Microbiome">
        <title>Successional dynamics and alternative stable states in a saline activated sludge microbial community over 9 years.</title>
        <authorList>
            <person name="Wang Y."/>
            <person name="Ye J."/>
            <person name="Ju F."/>
            <person name="Liu L."/>
            <person name="Boyd J.A."/>
            <person name="Deng Y."/>
            <person name="Parks D.H."/>
            <person name="Jiang X."/>
            <person name="Yin X."/>
            <person name="Woodcroft B.J."/>
            <person name="Tyson G.W."/>
            <person name="Hugenholtz P."/>
            <person name="Polz M.F."/>
            <person name="Zhang T."/>
        </authorList>
    </citation>
    <scope>NUCLEOTIDE SEQUENCE</scope>
    <source>
        <strain evidence="3">HKST-UBA01</strain>
    </source>
</reference>
<dbReference type="InterPro" id="IPR036188">
    <property type="entry name" value="FAD/NAD-bd_sf"/>
</dbReference>
<feature type="domain" description="NADH:flavin oxidoreductase/NADH oxidase N-terminal" evidence="1">
    <location>
        <begin position="392"/>
        <end position="724"/>
    </location>
</feature>
<feature type="domain" description="FAD-binding" evidence="2">
    <location>
        <begin position="2"/>
        <end position="314"/>
    </location>
</feature>
<dbReference type="NCBIfam" id="NF006101">
    <property type="entry name" value="PRK08255.1"/>
    <property type="match status" value="1"/>
</dbReference>
<evidence type="ECO:0000313" key="4">
    <source>
        <dbReference type="Proteomes" id="UP000697710"/>
    </source>
</evidence>
<dbReference type="Proteomes" id="UP000697710">
    <property type="component" value="Unassembled WGS sequence"/>
</dbReference>
<evidence type="ECO:0000259" key="2">
    <source>
        <dbReference type="Pfam" id="PF01494"/>
    </source>
</evidence>
<name>A0A956LYW1_UNCEI</name>
<dbReference type="GO" id="GO:0071949">
    <property type="term" value="F:FAD binding"/>
    <property type="evidence" value="ECO:0007669"/>
    <property type="project" value="InterPro"/>
</dbReference>
<dbReference type="InterPro" id="IPR044152">
    <property type="entry name" value="YqjM-like"/>
</dbReference>